<evidence type="ECO:0000256" key="6">
    <source>
        <dbReference type="ARBA" id="ARBA00023136"/>
    </source>
</evidence>
<dbReference type="Pfam" id="PF07690">
    <property type="entry name" value="MFS_1"/>
    <property type="match status" value="1"/>
</dbReference>
<feature type="domain" description="Major facilitator superfamily (MFS) profile" evidence="8">
    <location>
        <begin position="8"/>
        <end position="453"/>
    </location>
</feature>
<feature type="transmembrane region" description="Helical" evidence="7">
    <location>
        <begin position="188"/>
        <end position="206"/>
    </location>
</feature>
<keyword evidence="4" id="KW-0769">Symport</keyword>
<evidence type="ECO:0000256" key="2">
    <source>
        <dbReference type="ARBA" id="ARBA00022448"/>
    </source>
</evidence>
<dbReference type="PANTHER" id="PTHR11662:SF456">
    <property type="entry name" value="VESICULAR GLUTAMATE TRANSPORTER, ISOFORM A"/>
    <property type="match status" value="1"/>
</dbReference>
<dbReference type="InterPro" id="IPR020846">
    <property type="entry name" value="MFS_dom"/>
</dbReference>
<dbReference type="GO" id="GO:0016020">
    <property type="term" value="C:membrane"/>
    <property type="evidence" value="ECO:0007669"/>
    <property type="project" value="UniProtKB-SubCell"/>
</dbReference>
<keyword evidence="10" id="KW-1185">Reference proteome</keyword>
<reference evidence="9 10" key="1">
    <citation type="journal article" date="2017" name="Nat. Ecol. Evol.">
        <title>Scallop genome provides insights into evolution of bilaterian karyotype and development.</title>
        <authorList>
            <person name="Wang S."/>
            <person name="Zhang J."/>
            <person name="Jiao W."/>
            <person name="Li J."/>
            <person name="Xun X."/>
            <person name="Sun Y."/>
            <person name="Guo X."/>
            <person name="Huan P."/>
            <person name="Dong B."/>
            <person name="Zhang L."/>
            <person name="Hu X."/>
            <person name="Sun X."/>
            <person name="Wang J."/>
            <person name="Zhao C."/>
            <person name="Wang Y."/>
            <person name="Wang D."/>
            <person name="Huang X."/>
            <person name="Wang R."/>
            <person name="Lv J."/>
            <person name="Li Y."/>
            <person name="Zhang Z."/>
            <person name="Liu B."/>
            <person name="Lu W."/>
            <person name="Hui Y."/>
            <person name="Liang J."/>
            <person name="Zhou Z."/>
            <person name="Hou R."/>
            <person name="Li X."/>
            <person name="Liu Y."/>
            <person name="Li H."/>
            <person name="Ning X."/>
            <person name="Lin Y."/>
            <person name="Zhao L."/>
            <person name="Xing Q."/>
            <person name="Dou J."/>
            <person name="Li Y."/>
            <person name="Mao J."/>
            <person name="Guo H."/>
            <person name="Dou H."/>
            <person name="Li T."/>
            <person name="Mu C."/>
            <person name="Jiang W."/>
            <person name="Fu Q."/>
            <person name="Fu X."/>
            <person name="Miao Y."/>
            <person name="Liu J."/>
            <person name="Yu Q."/>
            <person name="Li R."/>
            <person name="Liao H."/>
            <person name="Li X."/>
            <person name="Kong Y."/>
            <person name="Jiang Z."/>
            <person name="Chourrout D."/>
            <person name="Li R."/>
            <person name="Bao Z."/>
        </authorList>
    </citation>
    <scope>NUCLEOTIDE SEQUENCE [LARGE SCALE GENOMIC DNA]</scope>
    <source>
        <strain evidence="9 10">PY_sf001</strain>
    </source>
</reference>
<dbReference type="SUPFAM" id="SSF103473">
    <property type="entry name" value="MFS general substrate transporter"/>
    <property type="match status" value="1"/>
</dbReference>
<evidence type="ECO:0000259" key="8">
    <source>
        <dbReference type="PROSITE" id="PS50850"/>
    </source>
</evidence>
<feature type="transmembrane region" description="Helical" evidence="7">
    <location>
        <begin position="291"/>
        <end position="311"/>
    </location>
</feature>
<dbReference type="PROSITE" id="PS50850">
    <property type="entry name" value="MFS"/>
    <property type="match status" value="1"/>
</dbReference>
<dbReference type="Proteomes" id="UP000242188">
    <property type="component" value="Unassembled WGS sequence"/>
</dbReference>
<organism evidence="9 10">
    <name type="scientific">Mizuhopecten yessoensis</name>
    <name type="common">Japanese scallop</name>
    <name type="synonym">Patinopecten yessoensis</name>
    <dbReference type="NCBI Taxonomy" id="6573"/>
    <lineage>
        <taxon>Eukaryota</taxon>
        <taxon>Metazoa</taxon>
        <taxon>Spiralia</taxon>
        <taxon>Lophotrochozoa</taxon>
        <taxon>Mollusca</taxon>
        <taxon>Bivalvia</taxon>
        <taxon>Autobranchia</taxon>
        <taxon>Pteriomorphia</taxon>
        <taxon>Pectinida</taxon>
        <taxon>Pectinoidea</taxon>
        <taxon>Pectinidae</taxon>
        <taxon>Mizuhopecten</taxon>
    </lineage>
</organism>
<keyword evidence="2" id="KW-0813">Transport</keyword>
<dbReference type="GO" id="GO:0015293">
    <property type="term" value="F:symporter activity"/>
    <property type="evidence" value="ECO:0007669"/>
    <property type="project" value="UniProtKB-KW"/>
</dbReference>
<evidence type="ECO:0000256" key="3">
    <source>
        <dbReference type="ARBA" id="ARBA00022692"/>
    </source>
</evidence>
<keyword evidence="6 7" id="KW-0472">Membrane</keyword>
<feature type="transmembrane region" description="Helical" evidence="7">
    <location>
        <begin position="251"/>
        <end position="271"/>
    </location>
</feature>
<keyword evidence="3 7" id="KW-0812">Transmembrane</keyword>
<feature type="transmembrane region" description="Helical" evidence="7">
    <location>
        <begin position="391"/>
        <end position="413"/>
    </location>
</feature>
<dbReference type="PANTHER" id="PTHR11662">
    <property type="entry name" value="SOLUTE CARRIER FAMILY 17"/>
    <property type="match status" value="1"/>
</dbReference>
<keyword evidence="5 7" id="KW-1133">Transmembrane helix</keyword>
<evidence type="ECO:0000256" key="4">
    <source>
        <dbReference type="ARBA" id="ARBA00022847"/>
    </source>
</evidence>
<evidence type="ECO:0000256" key="7">
    <source>
        <dbReference type="SAM" id="Phobius"/>
    </source>
</evidence>
<proteinExistence type="predicted"/>
<name>A0A210Q2A8_MIZYE</name>
<evidence type="ECO:0000256" key="5">
    <source>
        <dbReference type="ARBA" id="ARBA00022989"/>
    </source>
</evidence>
<dbReference type="OrthoDB" id="2985014at2759"/>
<comment type="subcellular location">
    <subcellularLocation>
        <location evidence="1">Membrane</location>
        <topology evidence="1">Multi-pass membrane protein</topology>
    </subcellularLocation>
</comment>
<dbReference type="InterPro" id="IPR011701">
    <property type="entry name" value="MFS"/>
</dbReference>
<protein>
    <submittedName>
        <fullName evidence="9">Vesicular glutamate transporter 2</fullName>
    </submittedName>
</protein>
<dbReference type="InterPro" id="IPR050382">
    <property type="entry name" value="MFS_Na/Anion_cotransporter"/>
</dbReference>
<dbReference type="EMBL" id="NEDP02005207">
    <property type="protein sequence ID" value="OWF42870.1"/>
    <property type="molecule type" value="Genomic_DNA"/>
</dbReference>
<evidence type="ECO:0000313" key="10">
    <source>
        <dbReference type="Proteomes" id="UP000242188"/>
    </source>
</evidence>
<gene>
    <name evidence="9" type="ORF">KP79_PYT17679</name>
</gene>
<dbReference type="Gene3D" id="1.20.1250.20">
    <property type="entry name" value="MFS general substrate transporter like domains"/>
    <property type="match status" value="2"/>
</dbReference>
<dbReference type="STRING" id="6573.A0A210Q2A8"/>
<dbReference type="AlphaFoldDB" id="A0A210Q2A8"/>
<feature type="transmembrane region" description="Helical" evidence="7">
    <location>
        <begin position="159"/>
        <end position="182"/>
    </location>
</feature>
<feature type="transmembrane region" description="Helical" evidence="7">
    <location>
        <begin position="96"/>
        <end position="115"/>
    </location>
</feature>
<sequence>MCCPKRFLVVGLGFLGLLFSIGYRAVFALVMVDVTKKTSSHQKCPVNESDHSRYLSLAGKVTEQFSQTMNTAYFVGSLLTQAPGGYLATRFSPSRICGISILFTSILMLSLPFAIPLNKWLTMVIRFVQGVVEGASVPALNGVISAWAPRTEKSRMITISYAGAYISPTVAFLVTGFTSCYLSWHSSLFIYGGCGVLWSLVWFLVIHDTPAQHPGIGEQERQLFEEEGPGHRGGNRQVAYSIPWRSIFTSLPMYAIIVGSFCRNWIFAMILTELPQYFHDVFSLSIDEIGWRTAVPEVFMTIVTVTGGVLVDKLIKSRKCGITTTIGRKLAQCSGFGIEAICFFVLATLGKSTEDRNVAVIILCVGVGFSGLAISGYQVNPLDLAPQYSSILTGLSRCGALGAIMSTSIAAAIRGKTGLQNDCFDSNQTRSIAPLIVVLTECMAIRCRKAGPK</sequence>
<comment type="caution">
    <text evidence="9">The sequence shown here is derived from an EMBL/GenBank/DDBJ whole genome shotgun (WGS) entry which is preliminary data.</text>
</comment>
<feature type="transmembrane region" description="Helical" evidence="7">
    <location>
        <begin position="358"/>
        <end position="379"/>
    </location>
</feature>
<evidence type="ECO:0000256" key="1">
    <source>
        <dbReference type="ARBA" id="ARBA00004141"/>
    </source>
</evidence>
<accession>A0A210Q2A8</accession>
<dbReference type="InterPro" id="IPR036259">
    <property type="entry name" value="MFS_trans_sf"/>
</dbReference>
<dbReference type="FunFam" id="1.20.1250.20:FF:000003">
    <property type="entry name" value="Solute carrier family 17 member 3"/>
    <property type="match status" value="1"/>
</dbReference>
<evidence type="ECO:0000313" key="9">
    <source>
        <dbReference type="EMBL" id="OWF42870.1"/>
    </source>
</evidence>